<reference evidence="15" key="1">
    <citation type="journal article" date="2011" name="Genome Biol.">
        <title>Comparative genomics of the social amoebae Dictyostelium discoideum and Dictyostelium purpureum.</title>
        <authorList>
            <consortium name="US DOE Joint Genome Institute (JGI-PGF)"/>
            <person name="Sucgang R."/>
            <person name="Kuo A."/>
            <person name="Tian X."/>
            <person name="Salerno W."/>
            <person name="Parikh A."/>
            <person name="Feasley C.L."/>
            <person name="Dalin E."/>
            <person name="Tu H."/>
            <person name="Huang E."/>
            <person name="Barry K."/>
            <person name="Lindquist E."/>
            <person name="Shapiro H."/>
            <person name="Bruce D."/>
            <person name="Schmutz J."/>
            <person name="Salamov A."/>
            <person name="Fey P."/>
            <person name="Gaudet P."/>
            <person name="Anjard C."/>
            <person name="Babu M.M."/>
            <person name="Basu S."/>
            <person name="Bushmanova Y."/>
            <person name="van der Wel H."/>
            <person name="Katoh-Kurasawa M."/>
            <person name="Dinh C."/>
            <person name="Coutinho P.M."/>
            <person name="Saito T."/>
            <person name="Elias M."/>
            <person name="Schaap P."/>
            <person name="Kay R.R."/>
            <person name="Henrissat B."/>
            <person name="Eichinger L."/>
            <person name="Rivero F."/>
            <person name="Putnam N.H."/>
            <person name="West C.M."/>
            <person name="Loomis W.F."/>
            <person name="Chisholm R.L."/>
            <person name="Shaulsky G."/>
            <person name="Strassmann J.E."/>
            <person name="Queller D.C."/>
            <person name="Kuspa A."/>
            <person name="Grigoriev I.V."/>
        </authorList>
    </citation>
    <scope>NUCLEOTIDE SEQUENCE [LARGE SCALE GENOMIC DNA]</scope>
    <source>
        <strain evidence="15">QSDP1</strain>
    </source>
</reference>
<dbReference type="PANTHER" id="PTHR24356:SF302">
    <property type="entry name" value="SERINE_THREONINE-PROTEIN KINASE DDB_G0290859-RELATED"/>
    <property type="match status" value="1"/>
</dbReference>
<evidence type="ECO:0000259" key="12">
    <source>
        <dbReference type="PROSITE" id="PS50011"/>
    </source>
</evidence>
<dbReference type="GO" id="GO:0004674">
    <property type="term" value="F:protein serine/threonine kinase activity"/>
    <property type="evidence" value="ECO:0000318"/>
    <property type="project" value="GO_Central"/>
</dbReference>
<accession>F0ZLH4</accession>
<dbReference type="KEGG" id="dpp:DICPUDRAFT_92065"/>
<name>F0ZLH4_DICPU</name>
<dbReference type="Gene3D" id="3.30.200.20">
    <property type="entry name" value="Phosphorylase Kinase, domain 1"/>
    <property type="match status" value="1"/>
</dbReference>
<comment type="catalytic activity">
    <reaction evidence="8">
        <text>L-threonyl-[protein] + ATP = O-phospho-L-threonyl-[protein] + ADP + H(+)</text>
        <dbReference type="Rhea" id="RHEA:46608"/>
        <dbReference type="Rhea" id="RHEA-COMP:11060"/>
        <dbReference type="Rhea" id="RHEA-COMP:11605"/>
        <dbReference type="ChEBI" id="CHEBI:15378"/>
        <dbReference type="ChEBI" id="CHEBI:30013"/>
        <dbReference type="ChEBI" id="CHEBI:30616"/>
        <dbReference type="ChEBI" id="CHEBI:61977"/>
        <dbReference type="ChEBI" id="CHEBI:456216"/>
        <dbReference type="EC" id="2.7.11.1"/>
    </reaction>
</comment>
<keyword evidence="2 11" id="KW-0723">Serine/threonine-protein kinase</keyword>
<dbReference type="VEuPathDB" id="AmoebaDB:DICPUDRAFT_92065"/>
<dbReference type="GO" id="GO:0007010">
    <property type="term" value="P:cytoskeleton organization"/>
    <property type="evidence" value="ECO:0007669"/>
    <property type="project" value="UniProtKB-ARBA"/>
</dbReference>
<dbReference type="RefSeq" id="XP_003288268.1">
    <property type="nucleotide sequence ID" value="XM_003288220.1"/>
</dbReference>
<dbReference type="Gene3D" id="1.10.510.10">
    <property type="entry name" value="Transferase(Phosphotransferase) domain 1"/>
    <property type="match status" value="2"/>
</dbReference>
<dbReference type="OMA" id="TPQYMAV"/>
<keyword evidence="6" id="KW-0418">Kinase</keyword>
<dbReference type="InterPro" id="IPR000961">
    <property type="entry name" value="AGC-kinase_C"/>
</dbReference>
<keyword evidence="5 10" id="KW-0547">Nucleotide-binding</keyword>
<dbReference type="PANTHER" id="PTHR24356">
    <property type="entry name" value="SERINE/THREONINE-PROTEIN KINASE"/>
    <property type="match status" value="1"/>
</dbReference>
<evidence type="ECO:0000256" key="10">
    <source>
        <dbReference type="PROSITE-ProRule" id="PRU10141"/>
    </source>
</evidence>
<sequence length="374" mass="42174">MEPILIPSQHNRLNIPTEPNEDEFNYKSDEFKGQLNIDSFEILSNIGSGSYGEVNLVKEKNSQEVYAMKKIFYVDVNDSELVKKRAFRERNAMVTCNNKNNKRAPKLFCSFVDSIEGVFYYVMEYIPGGDFNTFCYDRLVEGKKFTDEEIKFYIAELVCCLESFHSYGLLHRDVKPENILINKDGHLILGDFGSSKQAVNTTSSSGFSFSGSPSSAGSGSLGSRSFDNTPPNFSSFLRNPNNSYTSYIGTPQYMAVEVVQGVNYSKLCDYWSLGAILFELVTGTALFVESPDTTEQKIRENIGNWRGLLNTAIQKSQPNISKVAESLIRELISPERKRIDATGIKKHPFFEGIDWEGMLNLTVEPPFKPTIDKN</sequence>
<evidence type="ECO:0000256" key="1">
    <source>
        <dbReference type="ARBA" id="ARBA00012513"/>
    </source>
</evidence>
<dbReference type="Pfam" id="PF00069">
    <property type="entry name" value="Pkinase"/>
    <property type="match status" value="2"/>
</dbReference>
<evidence type="ECO:0000256" key="6">
    <source>
        <dbReference type="ARBA" id="ARBA00022777"/>
    </source>
</evidence>
<dbReference type="GeneID" id="10501713"/>
<comment type="catalytic activity">
    <reaction evidence="9">
        <text>L-seryl-[protein] + ATP = O-phospho-L-seryl-[protein] + ADP + H(+)</text>
        <dbReference type="Rhea" id="RHEA:17989"/>
        <dbReference type="Rhea" id="RHEA-COMP:9863"/>
        <dbReference type="Rhea" id="RHEA-COMP:11604"/>
        <dbReference type="ChEBI" id="CHEBI:15378"/>
        <dbReference type="ChEBI" id="CHEBI:29999"/>
        <dbReference type="ChEBI" id="CHEBI:30616"/>
        <dbReference type="ChEBI" id="CHEBI:83421"/>
        <dbReference type="ChEBI" id="CHEBI:456216"/>
        <dbReference type="EC" id="2.7.11.1"/>
    </reaction>
</comment>
<dbReference type="PROSITE" id="PS00107">
    <property type="entry name" value="PROTEIN_KINASE_ATP"/>
    <property type="match status" value="1"/>
</dbReference>
<evidence type="ECO:0000259" key="13">
    <source>
        <dbReference type="PROSITE" id="PS51285"/>
    </source>
</evidence>
<feature type="domain" description="Protein kinase" evidence="12">
    <location>
        <begin position="40"/>
        <end position="350"/>
    </location>
</feature>
<keyword evidence="15" id="KW-1185">Reference proteome</keyword>
<proteinExistence type="inferred from homology"/>
<dbReference type="InterPro" id="IPR000719">
    <property type="entry name" value="Prot_kinase_dom"/>
</dbReference>
<feature type="domain" description="AGC-kinase C-terminal" evidence="13">
    <location>
        <begin position="351"/>
        <end position="374"/>
    </location>
</feature>
<protein>
    <recommendedName>
        <fullName evidence="1">non-specific serine/threonine protein kinase</fullName>
        <ecNumber evidence="1">2.7.11.1</ecNumber>
    </recommendedName>
</protein>
<dbReference type="eggNOG" id="KOG0605">
    <property type="taxonomic scope" value="Eukaryota"/>
</dbReference>
<feature type="binding site" evidence="10">
    <location>
        <position position="69"/>
    </location>
    <ligand>
        <name>ATP</name>
        <dbReference type="ChEBI" id="CHEBI:30616"/>
    </ligand>
</feature>
<gene>
    <name evidence="14" type="ORF">DICPUDRAFT_92065</name>
</gene>
<keyword evidence="4" id="KW-0808">Transferase</keyword>
<dbReference type="PROSITE" id="PS00108">
    <property type="entry name" value="PROTEIN_KINASE_ST"/>
    <property type="match status" value="1"/>
</dbReference>
<dbReference type="EMBL" id="GL871068">
    <property type="protein sequence ID" value="EGC35180.1"/>
    <property type="molecule type" value="Genomic_DNA"/>
</dbReference>
<dbReference type="InParanoid" id="F0ZLH4"/>
<dbReference type="SUPFAM" id="SSF56112">
    <property type="entry name" value="Protein kinase-like (PK-like)"/>
    <property type="match status" value="1"/>
</dbReference>
<dbReference type="OrthoDB" id="68483at2759"/>
<evidence type="ECO:0000256" key="2">
    <source>
        <dbReference type="ARBA" id="ARBA00022527"/>
    </source>
</evidence>
<dbReference type="InterPro" id="IPR050236">
    <property type="entry name" value="Ser_Thr_kinase_AGC"/>
</dbReference>
<evidence type="ECO:0000256" key="11">
    <source>
        <dbReference type="RuleBase" id="RU000304"/>
    </source>
</evidence>
<evidence type="ECO:0000313" key="14">
    <source>
        <dbReference type="EMBL" id="EGC35180.1"/>
    </source>
</evidence>
<keyword evidence="3" id="KW-0597">Phosphoprotein</keyword>
<dbReference type="InterPro" id="IPR017441">
    <property type="entry name" value="Protein_kinase_ATP_BS"/>
</dbReference>
<dbReference type="FunFam" id="1.10.510.10:FF:000024">
    <property type="entry name" value="Probable serine/threonine-protein kinase cot-1"/>
    <property type="match status" value="1"/>
</dbReference>
<evidence type="ECO:0000256" key="5">
    <source>
        <dbReference type="ARBA" id="ARBA00022741"/>
    </source>
</evidence>
<dbReference type="InterPro" id="IPR011009">
    <property type="entry name" value="Kinase-like_dom_sf"/>
</dbReference>
<dbReference type="SMART" id="SM00220">
    <property type="entry name" value="S_TKc"/>
    <property type="match status" value="1"/>
</dbReference>
<evidence type="ECO:0000256" key="4">
    <source>
        <dbReference type="ARBA" id="ARBA00022679"/>
    </source>
</evidence>
<dbReference type="AlphaFoldDB" id="F0ZLH4"/>
<dbReference type="GO" id="GO:0035556">
    <property type="term" value="P:intracellular signal transduction"/>
    <property type="evidence" value="ECO:0000318"/>
    <property type="project" value="GO_Central"/>
</dbReference>
<keyword evidence="7 10" id="KW-0067">ATP-binding</keyword>
<comment type="similarity">
    <text evidence="11">Belongs to the protein kinase superfamily.</text>
</comment>
<dbReference type="Proteomes" id="UP000001064">
    <property type="component" value="Unassembled WGS sequence"/>
</dbReference>
<dbReference type="PROSITE" id="PS51285">
    <property type="entry name" value="AGC_KINASE_CTER"/>
    <property type="match status" value="1"/>
</dbReference>
<dbReference type="EC" id="2.7.11.1" evidence="1"/>
<evidence type="ECO:0000256" key="3">
    <source>
        <dbReference type="ARBA" id="ARBA00022553"/>
    </source>
</evidence>
<evidence type="ECO:0000313" key="15">
    <source>
        <dbReference type="Proteomes" id="UP000001064"/>
    </source>
</evidence>
<dbReference type="FunFam" id="3.30.200.20:FF:001228">
    <property type="entry name" value="Probable serine/threonine-protein kinase DDB_G0290859"/>
    <property type="match status" value="1"/>
</dbReference>
<organism evidence="14 15">
    <name type="scientific">Dictyostelium purpureum</name>
    <name type="common">Slime mold</name>
    <dbReference type="NCBI Taxonomy" id="5786"/>
    <lineage>
        <taxon>Eukaryota</taxon>
        <taxon>Amoebozoa</taxon>
        <taxon>Evosea</taxon>
        <taxon>Eumycetozoa</taxon>
        <taxon>Dictyostelia</taxon>
        <taxon>Dictyosteliales</taxon>
        <taxon>Dictyosteliaceae</taxon>
        <taxon>Dictyostelium</taxon>
    </lineage>
</organism>
<evidence type="ECO:0000256" key="8">
    <source>
        <dbReference type="ARBA" id="ARBA00047899"/>
    </source>
</evidence>
<dbReference type="PROSITE" id="PS50011">
    <property type="entry name" value="PROTEIN_KINASE_DOM"/>
    <property type="match status" value="1"/>
</dbReference>
<evidence type="ECO:0000256" key="9">
    <source>
        <dbReference type="ARBA" id="ARBA00048679"/>
    </source>
</evidence>
<dbReference type="STRING" id="5786.F0ZLH4"/>
<dbReference type="InterPro" id="IPR008271">
    <property type="entry name" value="Ser/Thr_kinase_AS"/>
</dbReference>
<evidence type="ECO:0000256" key="7">
    <source>
        <dbReference type="ARBA" id="ARBA00022840"/>
    </source>
</evidence>
<dbReference type="GO" id="GO:0005524">
    <property type="term" value="F:ATP binding"/>
    <property type="evidence" value="ECO:0007669"/>
    <property type="project" value="UniProtKB-UniRule"/>
</dbReference>